<dbReference type="SUPFAM" id="SSF46785">
    <property type="entry name" value="Winged helix' DNA-binding domain"/>
    <property type="match status" value="1"/>
</dbReference>
<keyword evidence="4" id="KW-1185">Reference proteome</keyword>
<reference evidence="3" key="1">
    <citation type="submission" date="2020-09" db="EMBL/GenBank/DDBJ databases">
        <title>A novel bacterium of genus Paenibacillus, isolated from South China Sea.</title>
        <authorList>
            <person name="Huang H."/>
            <person name="Mo K."/>
            <person name="Hu Y."/>
        </authorList>
    </citation>
    <scope>NUCLEOTIDE SEQUENCE</scope>
    <source>
        <strain evidence="3">IB182496</strain>
    </source>
</reference>
<dbReference type="Gene3D" id="1.10.10.10">
    <property type="entry name" value="Winged helix-like DNA-binding domain superfamily/Winged helix DNA-binding domain"/>
    <property type="match status" value="1"/>
</dbReference>
<evidence type="ECO:0000256" key="1">
    <source>
        <dbReference type="ARBA" id="ARBA00023125"/>
    </source>
</evidence>
<feature type="domain" description="HTH marR-type" evidence="2">
    <location>
        <begin position="10"/>
        <end position="147"/>
    </location>
</feature>
<keyword evidence="1" id="KW-0238">DNA-binding</keyword>
<gene>
    <name evidence="3" type="ORF">IDH44_17135</name>
</gene>
<dbReference type="PANTHER" id="PTHR33164:SF43">
    <property type="entry name" value="HTH-TYPE TRANSCRIPTIONAL REPRESSOR YETL"/>
    <property type="match status" value="1"/>
</dbReference>
<dbReference type="PROSITE" id="PS50995">
    <property type="entry name" value="HTH_MARR_2"/>
    <property type="match status" value="1"/>
</dbReference>
<dbReference type="InterPro" id="IPR000835">
    <property type="entry name" value="HTH_MarR-typ"/>
</dbReference>
<dbReference type="EMBL" id="JACXIZ010000028">
    <property type="protein sequence ID" value="MBD2846924.1"/>
    <property type="molecule type" value="Genomic_DNA"/>
</dbReference>
<sequence>MREGPCSEGDQAAARRLMQAFGRFRRMDWHDAPEIAGKRADLALMFVIRRHREAGSPGMMVSEIGARLGVTSPTITQQIKGLEAEGLVRRLPDPHDRRAIRVSLTAEGERKVAAMERVMLATFGGLVEHLGEADSDKLAELLSRSAGYFRDRSHK</sequence>
<name>A0A927BWV0_9BACL</name>
<dbReference type="AlphaFoldDB" id="A0A927BWV0"/>
<dbReference type="SMART" id="SM00347">
    <property type="entry name" value="HTH_MARR"/>
    <property type="match status" value="1"/>
</dbReference>
<accession>A0A927BWV0</accession>
<proteinExistence type="predicted"/>
<evidence type="ECO:0000259" key="2">
    <source>
        <dbReference type="PROSITE" id="PS50995"/>
    </source>
</evidence>
<dbReference type="PANTHER" id="PTHR33164">
    <property type="entry name" value="TRANSCRIPTIONAL REGULATOR, MARR FAMILY"/>
    <property type="match status" value="1"/>
</dbReference>
<organism evidence="3 4">
    <name type="scientific">Paenibacillus sabuli</name>
    <dbReference type="NCBI Taxonomy" id="2772509"/>
    <lineage>
        <taxon>Bacteria</taxon>
        <taxon>Bacillati</taxon>
        <taxon>Bacillota</taxon>
        <taxon>Bacilli</taxon>
        <taxon>Bacillales</taxon>
        <taxon>Paenibacillaceae</taxon>
        <taxon>Paenibacillus</taxon>
    </lineage>
</organism>
<dbReference type="InterPro" id="IPR036390">
    <property type="entry name" value="WH_DNA-bd_sf"/>
</dbReference>
<dbReference type="GO" id="GO:0006950">
    <property type="term" value="P:response to stress"/>
    <property type="evidence" value="ECO:0007669"/>
    <property type="project" value="TreeGrafter"/>
</dbReference>
<dbReference type="Pfam" id="PF01047">
    <property type="entry name" value="MarR"/>
    <property type="match status" value="1"/>
</dbReference>
<dbReference type="InterPro" id="IPR039422">
    <property type="entry name" value="MarR/SlyA-like"/>
</dbReference>
<dbReference type="Proteomes" id="UP000621560">
    <property type="component" value="Unassembled WGS sequence"/>
</dbReference>
<protein>
    <submittedName>
        <fullName evidence="3">MarR family transcriptional regulator</fullName>
    </submittedName>
</protein>
<dbReference type="GO" id="GO:0003677">
    <property type="term" value="F:DNA binding"/>
    <property type="evidence" value="ECO:0007669"/>
    <property type="project" value="UniProtKB-KW"/>
</dbReference>
<dbReference type="RefSeq" id="WP_190919738.1">
    <property type="nucleotide sequence ID" value="NZ_JACXIZ010000028.1"/>
</dbReference>
<evidence type="ECO:0000313" key="3">
    <source>
        <dbReference type="EMBL" id="MBD2846924.1"/>
    </source>
</evidence>
<dbReference type="PRINTS" id="PR00598">
    <property type="entry name" value="HTHMARR"/>
</dbReference>
<comment type="caution">
    <text evidence="3">The sequence shown here is derived from an EMBL/GenBank/DDBJ whole genome shotgun (WGS) entry which is preliminary data.</text>
</comment>
<dbReference type="GO" id="GO:0003700">
    <property type="term" value="F:DNA-binding transcription factor activity"/>
    <property type="evidence" value="ECO:0007669"/>
    <property type="project" value="InterPro"/>
</dbReference>
<evidence type="ECO:0000313" key="4">
    <source>
        <dbReference type="Proteomes" id="UP000621560"/>
    </source>
</evidence>
<dbReference type="InterPro" id="IPR036388">
    <property type="entry name" value="WH-like_DNA-bd_sf"/>
</dbReference>